<comment type="cofactor">
    <cofactor evidence="1">
        <name>[4Fe-4S] cluster</name>
        <dbReference type="ChEBI" id="CHEBI:49883"/>
    </cofactor>
</comment>
<comment type="similarity">
    <text evidence="2">Belongs to the AOR/FOR family.</text>
</comment>
<dbReference type="Gene3D" id="1.10.569.10">
    <property type="entry name" value="Aldehyde Ferredoxin Oxidoreductase Protein, subunit A, domain 2"/>
    <property type="match status" value="1"/>
</dbReference>
<dbReference type="SMART" id="SM00790">
    <property type="entry name" value="AFOR_N"/>
    <property type="match status" value="1"/>
</dbReference>
<dbReference type="Gene3D" id="1.10.599.10">
    <property type="entry name" value="Aldehyde Ferredoxin Oxidoreductase Protein, subunit A, domain 3"/>
    <property type="match status" value="1"/>
</dbReference>
<dbReference type="GO" id="GO:0051539">
    <property type="term" value="F:4 iron, 4 sulfur cluster binding"/>
    <property type="evidence" value="ECO:0007669"/>
    <property type="project" value="UniProtKB-KW"/>
</dbReference>
<feature type="domain" description="Aldehyde ferredoxin oxidoreductase N-terminal" evidence="9">
    <location>
        <begin position="4"/>
        <end position="211"/>
    </location>
</feature>
<evidence type="ECO:0000256" key="2">
    <source>
        <dbReference type="ARBA" id="ARBA00011032"/>
    </source>
</evidence>
<dbReference type="InterPro" id="IPR036503">
    <property type="entry name" value="Ald_Fedxn_OxRdtase_N_sf"/>
</dbReference>
<dbReference type="EMBL" id="LNQE01000269">
    <property type="protein sequence ID" value="KUG28004.1"/>
    <property type="molecule type" value="Genomic_DNA"/>
</dbReference>
<dbReference type="GO" id="GO:0033726">
    <property type="term" value="F:aldehyde ferredoxin oxidoreductase activity"/>
    <property type="evidence" value="ECO:0007669"/>
    <property type="project" value="UniProtKB-EC"/>
</dbReference>
<evidence type="ECO:0000259" key="9">
    <source>
        <dbReference type="SMART" id="SM00790"/>
    </source>
</evidence>
<comment type="cofactor">
    <cofactor evidence="8">
        <name>tungstopterin</name>
        <dbReference type="ChEBI" id="CHEBI:30402"/>
    </cofactor>
</comment>
<dbReference type="InterPro" id="IPR013983">
    <property type="entry name" value="Ald_Fedxn_OxRdtase_N"/>
</dbReference>
<accession>A0A0W8G488</accession>
<dbReference type="InterPro" id="IPR051919">
    <property type="entry name" value="W-dependent_AOR"/>
</dbReference>
<reference evidence="10" key="1">
    <citation type="journal article" date="2015" name="Proc. Natl. Acad. Sci. U.S.A.">
        <title>Networks of energetic and metabolic interactions define dynamics in microbial communities.</title>
        <authorList>
            <person name="Embree M."/>
            <person name="Liu J.K."/>
            <person name="Al-Bassam M.M."/>
            <person name="Zengler K."/>
        </authorList>
    </citation>
    <scope>NUCLEOTIDE SEQUENCE</scope>
</reference>
<dbReference type="Pfam" id="PF02730">
    <property type="entry name" value="AFOR_N"/>
    <property type="match status" value="1"/>
</dbReference>
<evidence type="ECO:0000256" key="4">
    <source>
        <dbReference type="ARBA" id="ARBA00022723"/>
    </source>
</evidence>
<evidence type="ECO:0000256" key="3">
    <source>
        <dbReference type="ARBA" id="ARBA00022485"/>
    </source>
</evidence>
<dbReference type="InterPro" id="IPR013984">
    <property type="entry name" value="Ald_Fedxn_OxRdtase_dom2"/>
</dbReference>
<comment type="caution">
    <text evidence="10">The sequence shown here is derived from an EMBL/GenBank/DDBJ whole genome shotgun (WGS) entry which is preliminary data.</text>
</comment>
<dbReference type="SUPFAM" id="SSF56228">
    <property type="entry name" value="Aldehyde ferredoxin oxidoreductase, N-terminal domain"/>
    <property type="match status" value="1"/>
</dbReference>
<dbReference type="PANTHER" id="PTHR30038">
    <property type="entry name" value="ALDEHYDE FERREDOXIN OXIDOREDUCTASE"/>
    <property type="match status" value="1"/>
</dbReference>
<dbReference type="SUPFAM" id="SSF48310">
    <property type="entry name" value="Aldehyde ferredoxin oxidoreductase, C-terminal domains"/>
    <property type="match status" value="1"/>
</dbReference>
<dbReference type="AlphaFoldDB" id="A0A0W8G488"/>
<organism evidence="10">
    <name type="scientific">hydrocarbon metagenome</name>
    <dbReference type="NCBI Taxonomy" id="938273"/>
    <lineage>
        <taxon>unclassified sequences</taxon>
        <taxon>metagenomes</taxon>
        <taxon>ecological metagenomes</taxon>
    </lineage>
</organism>
<dbReference type="Gene3D" id="3.60.9.10">
    <property type="entry name" value="Aldehyde ferredoxin oxidoreductase, N-terminal domain"/>
    <property type="match status" value="1"/>
</dbReference>
<dbReference type="GO" id="GO:0046872">
    <property type="term" value="F:metal ion binding"/>
    <property type="evidence" value="ECO:0007669"/>
    <property type="project" value="UniProtKB-KW"/>
</dbReference>
<name>A0A0W8G488_9ZZZZ</name>
<keyword evidence="7" id="KW-0411">Iron-sulfur</keyword>
<keyword evidence="3" id="KW-0004">4Fe-4S</keyword>
<evidence type="ECO:0000313" key="10">
    <source>
        <dbReference type="EMBL" id="KUG28004.1"/>
    </source>
</evidence>
<dbReference type="GO" id="GO:0009055">
    <property type="term" value="F:electron transfer activity"/>
    <property type="evidence" value="ECO:0007669"/>
    <property type="project" value="InterPro"/>
</dbReference>
<dbReference type="InterPro" id="IPR036021">
    <property type="entry name" value="Tungsten_al_ferr_oxy-like_C"/>
</dbReference>
<dbReference type="Pfam" id="PF01314">
    <property type="entry name" value="AFOR_C"/>
    <property type="match status" value="1"/>
</dbReference>
<keyword evidence="5 10" id="KW-0560">Oxidoreductase</keyword>
<dbReference type="EC" id="1.2.7.5" evidence="10"/>
<evidence type="ECO:0000256" key="6">
    <source>
        <dbReference type="ARBA" id="ARBA00023004"/>
    </source>
</evidence>
<dbReference type="InterPro" id="IPR013985">
    <property type="entry name" value="Ald_Fedxn_OxRdtase_dom3"/>
</dbReference>
<proteinExistence type="inferred from homology"/>
<evidence type="ECO:0000256" key="1">
    <source>
        <dbReference type="ARBA" id="ARBA00001966"/>
    </source>
</evidence>
<evidence type="ECO:0000256" key="5">
    <source>
        <dbReference type="ARBA" id="ARBA00023002"/>
    </source>
</evidence>
<dbReference type="InterPro" id="IPR001203">
    <property type="entry name" value="OxRdtase_Ald_Fedxn_C"/>
</dbReference>
<sequence length="714" mass="78597">MNGWTGTIVRVDLSSGAITTEKTEKYIKYTGGIGFGYKVVFDEAPLAEPFSPENRLIFATGPMTGTLAPSTGRSEVIGVSPHVYAPGSKHPLVTRSGFGGYWGAELKFAGYDALIIQGKSPKPVYINIRNDTVTIEDAAFIWGQDTFAAQDAIKAKQGDEKVQIAIIGPSGEKLVRISPIIHRIGNAAGQGGFGAVMGSKNLKAVAVRGTRGVAVADKDGLVKYVKSVREFQPGPLGSTPLSSGPLSWTEKHIDPKDINKQALRFDQTKSCAPWLNEYHVKAQSCYSCPQGCYAYMNVPGMGGGAVSCTQWFYSWLGNKDKATFLANQLANKLGVDTFEMFPMIQFVWYLQDETVDGKSILQHLRDKKLVTPEIQAGLEKGHYPPKGDLGAEGLETLMNMIASRQGFLGDALAEGFRRAMDIIAAKFESLGMGNVAKRVMHFENMEGIMGGVVGGNGGWGMSAHYDPRSFGYYWAVNFAMENRDPNRHAMTNLLEWTGLKFEQALPVAKTIWGEEIAENGLSDLFRERDVPLTWNGEKSAKANASLARFIHLRGCIKDSITVCDWVFPIMTSGREDRKYTGDVSVEFKLFELVTGEKMTQDKLNERAARIWNMHRLVTALEWGGGKPVNLRKEHDQLPDHFFAPVETRLLPPFPPAEHPHPPLDRGHFEATKTEYYTYMGWDTETGLPRRATLAALGMGDVAEAFEAKGFKLPA</sequence>
<gene>
    <name evidence="10" type="ORF">ASZ90_002151</name>
</gene>
<protein>
    <submittedName>
        <fullName evidence="10">Tungsten-containing aldehyde:ferredoxin oxidoreductase</fullName>
        <ecNumber evidence="10">1.2.7.5</ecNumber>
    </submittedName>
</protein>
<evidence type="ECO:0000256" key="7">
    <source>
        <dbReference type="ARBA" id="ARBA00023014"/>
    </source>
</evidence>
<keyword evidence="4" id="KW-0479">Metal-binding</keyword>
<keyword evidence="6" id="KW-0408">Iron</keyword>
<evidence type="ECO:0000256" key="8">
    <source>
        <dbReference type="ARBA" id="ARBA00049934"/>
    </source>
</evidence>
<dbReference type="PANTHER" id="PTHR30038:SF0">
    <property type="entry name" value="TUNGSTEN-CONTAINING ALDEHYDE FERREDOXIN OXIDOREDUCTASE"/>
    <property type="match status" value="1"/>
</dbReference>